<evidence type="ECO:0000256" key="2">
    <source>
        <dbReference type="ARBA" id="ARBA00022475"/>
    </source>
</evidence>
<dbReference type="RefSeq" id="WP_068993401.1">
    <property type="nucleotide sequence ID" value="NZ_BMJN01000023.1"/>
</dbReference>
<keyword evidence="2 4" id="KW-1003">Cell membrane</keyword>
<comment type="pathway">
    <text evidence="1 4">Protein modification; protein glycosylation.</text>
</comment>
<evidence type="ECO:0000256" key="3">
    <source>
        <dbReference type="ARBA" id="ARBA00023136"/>
    </source>
</evidence>
<organism evidence="5 6">
    <name type="scientific">Streptococcus himalayensis</name>
    <dbReference type="NCBI Taxonomy" id="1888195"/>
    <lineage>
        <taxon>Bacteria</taxon>
        <taxon>Bacillati</taxon>
        <taxon>Bacillota</taxon>
        <taxon>Bacilli</taxon>
        <taxon>Lactobacillales</taxon>
        <taxon>Streptococcaceae</taxon>
        <taxon>Streptococcus</taxon>
    </lineage>
</organism>
<dbReference type="GO" id="GO:0017122">
    <property type="term" value="C:protein N-acetylglucosaminyltransferase complex"/>
    <property type="evidence" value="ECO:0007669"/>
    <property type="project" value="UniProtKB-UniRule"/>
</dbReference>
<reference evidence="5" key="2">
    <citation type="submission" date="2020-09" db="EMBL/GenBank/DDBJ databases">
        <authorList>
            <person name="Sun Q."/>
            <person name="Zhou Y."/>
        </authorList>
    </citation>
    <scope>NUCLEOTIDE SEQUENCE</scope>
    <source>
        <strain evidence="5">CGMCC 1.15533</strain>
    </source>
</reference>
<comment type="similarity">
    <text evidence="4">Belongs to the GtfB family.</text>
</comment>
<dbReference type="NCBIfam" id="TIGR02919">
    <property type="entry name" value="accessory Sec system glycosylation chaperone GtfB"/>
    <property type="match status" value="1"/>
</dbReference>
<comment type="subcellular location">
    <subcellularLocation>
        <location evidence="4">Cell membrane</location>
        <topology evidence="4">Peripheral membrane protein</topology>
    </subcellularLocation>
</comment>
<keyword evidence="6" id="KW-1185">Reference proteome</keyword>
<evidence type="ECO:0000313" key="6">
    <source>
        <dbReference type="Proteomes" id="UP000660801"/>
    </source>
</evidence>
<evidence type="ECO:0000313" key="5">
    <source>
        <dbReference type="EMBL" id="GGE33699.1"/>
    </source>
</evidence>
<name>A0A917A7N8_9STRE</name>
<gene>
    <name evidence="5" type="primary">gtf2</name>
    <name evidence="4" type="synonym">gtfB</name>
    <name evidence="5" type="ORF">GCM10011510_13870</name>
</gene>
<protein>
    <recommendedName>
        <fullName evidence="4">UDP-N-acetylglucosamine--peptide N-acetylglucosaminyltransferase stabilizing protein GtfB</fullName>
    </recommendedName>
    <alternativeName>
        <fullName evidence="4">Glycosyltransferase stabilizing protein GtfB</fullName>
    </alternativeName>
</protein>
<proteinExistence type="inferred from homology"/>
<dbReference type="HAMAP" id="MF_01473">
    <property type="entry name" value="GtfB"/>
    <property type="match status" value="1"/>
</dbReference>
<comment type="function">
    <text evidence="4">Required for polymorphic O-glycosylation of the serine-rich repeat protein in this bacteria. A stabilizing protein that is part of the accessory SecA2/SecY2 system specifically required to export serine-rich repeat cell wall proteins usually encoded upstream in the same operon. The GtfA-GtfB complex adds GlcNAc from UDP-GlcNAc to the substrate protein, attaching the first sugar residue. Stabilizes the glycosylation activity of GtfA. Has no N-acetylglucosaminyl transferase activity on its own.</text>
</comment>
<evidence type="ECO:0000256" key="1">
    <source>
        <dbReference type="ARBA" id="ARBA00004922"/>
    </source>
</evidence>
<dbReference type="Proteomes" id="UP000660801">
    <property type="component" value="Unassembled WGS sequence"/>
</dbReference>
<accession>A0A917A7N8</accession>
<dbReference type="OrthoDB" id="2136618at2"/>
<dbReference type="GO" id="GO:0031647">
    <property type="term" value="P:regulation of protein stability"/>
    <property type="evidence" value="ECO:0007669"/>
    <property type="project" value="UniProtKB-UniRule"/>
</dbReference>
<sequence>MINLFDHYNQASWDLHFSLLKAGYRHPTVVIVDDGFLPEDVTSPYLFFTGFANASGKPRYFNDLVLPRFWEIRATNQQAEVYNFHEKKATIHYWPAGHNRLIQSVDWLDSKGRVRWIDRYNRFGYRFAQTSINEDGEWLKTSYYNRDGKEVILENHVTGDLLLTYQDKHYIFHQKQEFIHFYLKQAGFTLDRIFYNSLSTPFFLTLLVEEKGSDILFWQEPIIDGIPGNMQGILKGGKRETKILVQDQATYQKLLALLPPESKATVDYLGLQYPFKEKQVFTPEALLLTNSDQLEQVEVLLQALPELIIHIAAVTEMSSKLLSLSRYPNVRLYPNVTVAKAQELLRTTSFYFDINHHSEILSAVRAAFEYQSVILAFDNTIHDTRYVASKHCFSPENTGDFIACVKSYLAHPEKVEEGLNQQKKQANTAESSHYQLMIGEVTEED</sequence>
<dbReference type="GO" id="GO:0005886">
    <property type="term" value="C:plasma membrane"/>
    <property type="evidence" value="ECO:0007669"/>
    <property type="project" value="UniProtKB-SubCell"/>
</dbReference>
<dbReference type="InterPro" id="IPR014268">
    <property type="entry name" value="GtfB"/>
</dbReference>
<reference evidence="5" key="1">
    <citation type="journal article" date="2014" name="Int. J. Syst. Evol. Microbiol.">
        <title>Complete genome sequence of Corynebacterium casei LMG S-19264T (=DSM 44701T), isolated from a smear-ripened cheese.</title>
        <authorList>
            <consortium name="US DOE Joint Genome Institute (JGI-PGF)"/>
            <person name="Walter F."/>
            <person name="Albersmeier A."/>
            <person name="Kalinowski J."/>
            <person name="Ruckert C."/>
        </authorList>
    </citation>
    <scope>NUCLEOTIDE SEQUENCE</scope>
    <source>
        <strain evidence="5">CGMCC 1.15533</strain>
    </source>
</reference>
<evidence type="ECO:0000256" key="4">
    <source>
        <dbReference type="HAMAP-Rule" id="MF_01473"/>
    </source>
</evidence>
<keyword evidence="3 4" id="KW-0472">Membrane</keyword>
<dbReference type="AlphaFoldDB" id="A0A917A7N8"/>
<comment type="caution">
    <text evidence="5">The sequence shown here is derived from an EMBL/GenBank/DDBJ whole genome shotgun (WGS) entry which is preliminary data.</text>
</comment>
<dbReference type="EMBL" id="BMJN01000023">
    <property type="protein sequence ID" value="GGE33699.1"/>
    <property type="molecule type" value="Genomic_DNA"/>
</dbReference>
<comment type="subunit">
    <text evidence="4">Forms a heterotetramer with 2 subunits each of GtfA and GtfB. Part of the accessory SecA2/SecY2 protein translocation apparatus.</text>
</comment>